<feature type="transmembrane region" description="Helical" evidence="5">
    <location>
        <begin position="116"/>
        <end position="136"/>
    </location>
</feature>
<name>A0A6C1KHX1_XANAU</name>
<evidence type="ECO:0000256" key="3">
    <source>
        <dbReference type="ARBA" id="ARBA00022989"/>
    </source>
</evidence>
<keyword evidence="4 5" id="KW-0472">Membrane</keyword>
<dbReference type="InterPro" id="IPR059112">
    <property type="entry name" value="CysZ/EI24"/>
</dbReference>
<dbReference type="GeneID" id="95774036"/>
<evidence type="ECO:0000313" key="7">
    <source>
        <dbReference type="Proteomes" id="UP000305131"/>
    </source>
</evidence>
<proteinExistence type="predicted"/>
<reference evidence="6 7" key="1">
    <citation type="submission" date="2019-05" db="EMBL/GenBank/DDBJ databases">
        <authorList>
            <person name="Zhou X."/>
        </authorList>
    </citation>
    <scope>NUCLEOTIDE SEQUENCE [LARGE SCALE GENOMIC DNA]</scope>
    <source>
        <strain evidence="6 7">DSM 432</strain>
    </source>
</reference>
<organism evidence="6 7">
    <name type="scientific">Xanthobacter autotrophicus</name>
    <dbReference type="NCBI Taxonomy" id="280"/>
    <lineage>
        <taxon>Bacteria</taxon>
        <taxon>Pseudomonadati</taxon>
        <taxon>Pseudomonadota</taxon>
        <taxon>Alphaproteobacteria</taxon>
        <taxon>Hyphomicrobiales</taxon>
        <taxon>Xanthobacteraceae</taxon>
        <taxon>Xanthobacter</taxon>
    </lineage>
</organism>
<dbReference type="Proteomes" id="UP000305131">
    <property type="component" value="Unassembled WGS sequence"/>
</dbReference>
<evidence type="ECO:0000256" key="2">
    <source>
        <dbReference type="ARBA" id="ARBA00022692"/>
    </source>
</evidence>
<evidence type="ECO:0000313" key="6">
    <source>
        <dbReference type="EMBL" id="TLX43207.1"/>
    </source>
</evidence>
<keyword evidence="2 5" id="KW-0812">Transmembrane</keyword>
<dbReference type="OrthoDB" id="5421146at2"/>
<accession>A0A6C1KHX1</accession>
<dbReference type="RefSeq" id="WP_138399561.1">
    <property type="nucleotide sequence ID" value="NZ_JBAFVI010000002.1"/>
</dbReference>
<feature type="transmembrane region" description="Helical" evidence="5">
    <location>
        <begin position="179"/>
        <end position="202"/>
    </location>
</feature>
<evidence type="ECO:0000256" key="5">
    <source>
        <dbReference type="SAM" id="Phobius"/>
    </source>
</evidence>
<dbReference type="EMBL" id="VAUP01000022">
    <property type="protein sequence ID" value="TLX43207.1"/>
    <property type="molecule type" value="Genomic_DNA"/>
</dbReference>
<evidence type="ECO:0000256" key="1">
    <source>
        <dbReference type="ARBA" id="ARBA00004141"/>
    </source>
</evidence>
<comment type="subcellular location">
    <subcellularLocation>
        <location evidence="1">Membrane</location>
        <topology evidence="1">Multi-pass membrane protein</topology>
    </subcellularLocation>
</comment>
<evidence type="ECO:0000256" key="4">
    <source>
        <dbReference type="ARBA" id="ARBA00023136"/>
    </source>
</evidence>
<protein>
    <submittedName>
        <fullName evidence="6">Sulfate transporter family protein</fullName>
    </submittedName>
</protein>
<keyword evidence="3 5" id="KW-1133">Transmembrane helix</keyword>
<dbReference type="AlphaFoldDB" id="A0A6C1KHX1"/>
<dbReference type="Pfam" id="PF07264">
    <property type="entry name" value="EI24"/>
    <property type="match status" value="1"/>
</dbReference>
<feature type="transmembrane region" description="Helical" evidence="5">
    <location>
        <begin position="57"/>
        <end position="87"/>
    </location>
</feature>
<comment type="caution">
    <text evidence="6">The sequence shown here is derived from an EMBL/GenBank/DDBJ whole genome shotgun (WGS) entry which is preliminary data.</text>
</comment>
<sequence>MLASALEAFRQTFSPLLRGMLLKSMALAALLLVVLAIALEAALTHFVHVPSYPWIETTLAIIAGFGLVFGIIYLMPAVSSLVAGLFLDDVAERVEKASYPMDPPGRPQPVLRSLFYALRFFGVVLAVNLAALLLLLVPGVNIIIFYVANAYLISREYFELAAMRYRTPEEARRLRQAHGVQVFVAGLLIAPILFVPILNLILPVFGTAFMVHFHRRIAPLPLLRDRDGALLIEGRAL</sequence>
<gene>
    <name evidence="6" type="ORF">FBQ73_11275</name>
</gene>
<dbReference type="NCBIfam" id="NF009407">
    <property type="entry name" value="PRK12768.1"/>
    <property type="match status" value="1"/>
</dbReference>